<comment type="catalytic activity">
    <reaction evidence="2">
        <text>Couples ATP hydrolysis with the unwinding of duplex DNA by translocating in the 3'-5' direction.</text>
        <dbReference type="EC" id="5.6.2.4"/>
    </reaction>
</comment>
<organism evidence="6">
    <name type="scientific">Thermofilum pendens</name>
    <dbReference type="NCBI Taxonomy" id="2269"/>
    <lineage>
        <taxon>Archaea</taxon>
        <taxon>Thermoproteota</taxon>
        <taxon>Thermoprotei</taxon>
        <taxon>Thermofilales</taxon>
        <taxon>Thermofilaceae</taxon>
        <taxon>Thermofilum</taxon>
    </lineage>
</organism>
<sequence>MKVRLSLFSAIELEGHLLVTGPTGSGKTNTVKVILEEISSKLPVLVLDYHGEYNLGRVLTPGINLRFSMFSDNSDPEFIVDVLGTLFQLTEPQWYIILRSVRKLGPGITLKKLVEAVEEEPANDWRTYEIKQAVLRRLAILSEGLLGEVLNGVESPEFLFEEVVTVNLSVLPPRYRSFLALIIMKHLYDHACRRGESKRIVHVTVLEEAWNVLLPRARWEPPSVGERLFLELRKFGELVIAVSQRVDDISERSTRNCAAIIMHQPSEIELERLGCRVDQGRLGKLQRRGTALVVKTGCSLREVRVRKAKS</sequence>
<dbReference type="AlphaFoldDB" id="A0A7C4D2C3"/>
<gene>
    <name evidence="6" type="ORF">ENU21_02255</name>
</gene>
<dbReference type="GO" id="GO:0043139">
    <property type="term" value="F:5'-3' DNA helicase activity"/>
    <property type="evidence" value="ECO:0007669"/>
    <property type="project" value="UniProtKB-EC"/>
</dbReference>
<evidence type="ECO:0000256" key="4">
    <source>
        <dbReference type="ARBA" id="ARBA00048988"/>
    </source>
</evidence>
<comment type="similarity">
    <text evidence="1">Belongs to the HerA family.</text>
</comment>
<dbReference type="EMBL" id="DTBQ01000065">
    <property type="protein sequence ID" value="HGM46562.1"/>
    <property type="molecule type" value="Genomic_DNA"/>
</dbReference>
<proteinExistence type="inferred from homology"/>
<dbReference type="Pfam" id="PF01935">
    <property type="entry name" value="DUF87"/>
    <property type="match status" value="1"/>
</dbReference>
<accession>A0A7C4D2C3</accession>
<dbReference type="PANTHER" id="PTHR42957">
    <property type="entry name" value="HELICASE MJ1565-RELATED"/>
    <property type="match status" value="1"/>
</dbReference>
<dbReference type="Gene3D" id="3.40.50.300">
    <property type="entry name" value="P-loop containing nucleotide triphosphate hydrolases"/>
    <property type="match status" value="2"/>
</dbReference>
<dbReference type="SUPFAM" id="SSF52540">
    <property type="entry name" value="P-loop containing nucleoside triphosphate hydrolases"/>
    <property type="match status" value="1"/>
</dbReference>
<evidence type="ECO:0000259" key="5">
    <source>
        <dbReference type="Pfam" id="PF01935"/>
    </source>
</evidence>
<dbReference type="GO" id="GO:0043138">
    <property type="term" value="F:3'-5' DNA helicase activity"/>
    <property type="evidence" value="ECO:0007669"/>
    <property type="project" value="UniProtKB-EC"/>
</dbReference>
<dbReference type="InterPro" id="IPR008571">
    <property type="entry name" value="HerA-like"/>
</dbReference>
<dbReference type="InterPro" id="IPR027417">
    <property type="entry name" value="P-loop_NTPase"/>
</dbReference>
<comment type="catalytic activity">
    <reaction evidence="3">
        <text>ATP + H2O = ADP + phosphate + H(+)</text>
        <dbReference type="Rhea" id="RHEA:13065"/>
        <dbReference type="ChEBI" id="CHEBI:15377"/>
        <dbReference type="ChEBI" id="CHEBI:15378"/>
        <dbReference type="ChEBI" id="CHEBI:30616"/>
        <dbReference type="ChEBI" id="CHEBI:43474"/>
        <dbReference type="ChEBI" id="CHEBI:456216"/>
        <dbReference type="EC" id="5.6.2.3"/>
    </reaction>
</comment>
<dbReference type="InterPro" id="IPR002789">
    <property type="entry name" value="HerA_central"/>
</dbReference>
<protein>
    <submittedName>
        <fullName evidence="6">DUF87 domain-containing protein</fullName>
    </submittedName>
</protein>
<name>A0A7C4D2C3_THEPE</name>
<comment type="caution">
    <text evidence="6">The sequence shown here is derived from an EMBL/GenBank/DDBJ whole genome shotgun (WGS) entry which is preliminary data.</text>
</comment>
<evidence type="ECO:0000256" key="3">
    <source>
        <dbReference type="ARBA" id="ARBA00048954"/>
    </source>
</evidence>
<evidence type="ECO:0000313" key="6">
    <source>
        <dbReference type="EMBL" id="HGM46562.1"/>
    </source>
</evidence>
<dbReference type="PANTHER" id="PTHR42957:SF1">
    <property type="entry name" value="HELICASE MJ1565-RELATED"/>
    <property type="match status" value="1"/>
</dbReference>
<reference evidence="6" key="1">
    <citation type="journal article" date="2020" name="mSystems">
        <title>Genome- and Community-Level Interaction Insights into Carbon Utilization and Element Cycling Functions of Hydrothermarchaeota in Hydrothermal Sediment.</title>
        <authorList>
            <person name="Zhou Z."/>
            <person name="Liu Y."/>
            <person name="Xu W."/>
            <person name="Pan J."/>
            <person name="Luo Z.H."/>
            <person name="Li M."/>
        </authorList>
    </citation>
    <scope>NUCLEOTIDE SEQUENCE</scope>
    <source>
        <strain evidence="6">SpSt-649</strain>
    </source>
</reference>
<evidence type="ECO:0000256" key="1">
    <source>
        <dbReference type="ARBA" id="ARBA00007816"/>
    </source>
</evidence>
<comment type="catalytic activity">
    <reaction evidence="4">
        <text>ATP + H2O = ADP + phosphate + H(+)</text>
        <dbReference type="Rhea" id="RHEA:13065"/>
        <dbReference type="ChEBI" id="CHEBI:15377"/>
        <dbReference type="ChEBI" id="CHEBI:15378"/>
        <dbReference type="ChEBI" id="CHEBI:30616"/>
        <dbReference type="ChEBI" id="CHEBI:43474"/>
        <dbReference type="ChEBI" id="CHEBI:456216"/>
        <dbReference type="EC" id="5.6.2.4"/>
    </reaction>
</comment>
<evidence type="ECO:0000256" key="2">
    <source>
        <dbReference type="ARBA" id="ARBA00034617"/>
    </source>
</evidence>
<feature type="domain" description="Helicase HerA central" evidence="5">
    <location>
        <begin position="14"/>
        <end position="142"/>
    </location>
</feature>